<name>A0A8D8XKP6_9HEMI</name>
<evidence type="ECO:0008006" key="3">
    <source>
        <dbReference type="Google" id="ProtNLM"/>
    </source>
</evidence>
<protein>
    <recommendedName>
        <fullName evidence="3">CENP-V/GFA domain-containing protein</fullName>
    </recommendedName>
</protein>
<feature type="chain" id="PRO_5034829982" description="CENP-V/GFA domain-containing protein" evidence="1">
    <location>
        <begin position="20"/>
        <end position="146"/>
    </location>
</feature>
<organism evidence="2">
    <name type="scientific">Cacopsylla melanoneura</name>
    <dbReference type="NCBI Taxonomy" id="428564"/>
    <lineage>
        <taxon>Eukaryota</taxon>
        <taxon>Metazoa</taxon>
        <taxon>Ecdysozoa</taxon>
        <taxon>Arthropoda</taxon>
        <taxon>Hexapoda</taxon>
        <taxon>Insecta</taxon>
        <taxon>Pterygota</taxon>
        <taxon>Neoptera</taxon>
        <taxon>Paraneoptera</taxon>
        <taxon>Hemiptera</taxon>
        <taxon>Sternorrhyncha</taxon>
        <taxon>Psylloidea</taxon>
        <taxon>Psyllidae</taxon>
        <taxon>Psyllinae</taxon>
        <taxon>Cacopsylla</taxon>
    </lineage>
</organism>
<sequence length="146" mass="16937">MMWLTVFFGTWLSFHETFYFHWLQSNSSAQITYHLHSLLCSNCGRLLFITIWYRQTEDLIIPRDGRLNGSLFVGFCPPPKGRQSRSEISSEISIYTARVSLRENVKMSFLDHCKGFTRDWNNTTLPVDICYPMSIIGSNKTGPQTE</sequence>
<proteinExistence type="predicted"/>
<evidence type="ECO:0000313" key="2">
    <source>
        <dbReference type="EMBL" id="CAG6698509.1"/>
    </source>
</evidence>
<reference evidence="2" key="1">
    <citation type="submission" date="2021-05" db="EMBL/GenBank/DDBJ databases">
        <authorList>
            <person name="Alioto T."/>
            <person name="Alioto T."/>
            <person name="Gomez Garrido J."/>
        </authorList>
    </citation>
    <scope>NUCLEOTIDE SEQUENCE</scope>
</reference>
<evidence type="ECO:0000256" key="1">
    <source>
        <dbReference type="SAM" id="SignalP"/>
    </source>
</evidence>
<keyword evidence="1" id="KW-0732">Signal</keyword>
<accession>A0A8D8XKP6</accession>
<dbReference type="EMBL" id="HBUF01338527">
    <property type="protein sequence ID" value="CAG6698509.1"/>
    <property type="molecule type" value="Transcribed_RNA"/>
</dbReference>
<feature type="signal peptide" evidence="1">
    <location>
        <begin position="1"/>
        <end position="19"/>
    </location>
</feature>
<dbReference type="AlphaFoldDB" id="A0A8D8XKP6"/>